<evidence type="ECO:0000256" key="4">
    <source>
        <dbReference type="ARBA" id="ARBA00022777"/>
    </source>
</evidence>
<name>A0A8J6ZX04_DESMC</name>
<evidence type="ECO:0000256" key="3">
    <source>
        <dbReference type="ARBA" id="ARBA00022553"/>
    </source>
</evidence>
<feature type="domain" description="Response regulatory" evidence="8">
    <location>
        <begin position="3"/>
        <end position="119"/>
    </location>
</feature>
<dbReference type="PROSITE" id="PS50110">
    <property type="entry name" value="RESPONSE_REGULATORY"/>
    <property type="match status" value="1"/>
</dbReference>
<comment type="catalytic activity">
    <reaction evidence="1">
        <text>ATP + protein L-histidine = ADP + protein N-phospho-L-histidine.</text>
        <dbReference type="EC" id="2.7.13.3"/>
    </reaction>
</comment>
<dbReference type="Gene3D" id="3.30.565.10">
    <property type="entry name" value="Histidine kinase-like ATPase, C-terminal domain"/>
    <property type="match status" value="1"/>
</dbReference>
<dbReference type="Gene3D" id="3.40.50.2300">
    <property type="match status" value="1"/>
</dbReference>
<keyword evidence="4" id="KW-0418">Kinase</keyword>
<dbReference type="InterPro" id="IPR004358">
    <property type="entry name" value="Sig_transdc_His_kin-like_C"/>
</dbReference>
<dbReference type="Pfam" id="PF00072">
    <property type="entry name" value="Response_reg"/>
    <property type="match status" value="1"/>
</dbReference>
<evidence type="ECO:0000256" key="6">
    <source>
        <dbReference type="PROSITE-ProRule" id="PRU00169"/>
    </source>
</evidence>
<dbReference type="EC" id="2.7.13.3" evidence="2"/>
<dbReference type="SMART" id="SM00388">
    <property type="entry name" value="HisKA"/>
    <property type="match status" value="1"/>
</dbReference>
<dbReference type="Pfam" id="PF00512">
    <property type="entry name" value="HisKA"/>
    <property type="match status" value="1"/>
</dbReference>
<dbReference type="InterPro" id="IPR003594">
    <property type="entry name" value="HATPase_dom"/>
</dbReference>
<evidence type="ECO:0000259" key="8">
    <source>
        <dbReference type="PROSITE" id="PS50110"/>
    </source>
</evidence>
<dbReference type="InterPro" id="IPR001789">
    <property type="entry name" value="Sig_transdc_resp-reg_receiver"/>
</dbReference>
<dbReference type="CDD" id="cd17574">
    <property type="entry name" value="REC_OmpR"/>
    <property type="match status" value="1"/>
</dbReference>
<dbReference type="PANTHER" id="PTHR43547:SF2">
    <property type="entry name" value="HYBRID SIGNAL TRANSDUCTION HISTIDINE KINASE C"/>
    <property type="match status" value="1"/>
</dbReference>
<comment type="caution">
    <text evidence="9">The sequence shown here is derived from an EMBL/GenBank/DDBJ whole genome shotgun (WGS) entry which is preliminary data.</text>
</comment>
<dbReference type="AlphaFoldDB" id="A0A8J6ZX04"/>
<keyword evidence="5" id="KW-0902">Two-component regulatory system</keyword>
<dbReference type="PROSITE" id="PS50109">
    <property type="entry name" value="HIS_KIN"/>
    <property type="match status" value="1"/>
</dbReference>
<dbReference type="SMART" id="SM00448">
    <property type="entry name" value="REC"/>
    <property type="match status" value="1"/>
</dbReference>
<evidence type="ECO:0000256" key="1">
    <source>
        <dbReference type="ARBA" id="ARBA00000085"/>
    </source>
</evidence>
<dbReference type="SUPFAM" id="SSF52172">
    <property type="entry name" value="CheY-like"/>
    <property type="match status" value="1"/>
</dbReference>
<reference evidence="9" key="1">
    <citation type="submission" date="2020-10" db="EMBL/GenBank/DDBJ databases">
        <authorList>
            <person name="Castelo-Branco R."/>
            <person name="Eusebio N."/>
            <person name="Adriana R."/>
            <person name="Vieira A."/>
            <person name="Brugerolle De Fraissinette N."/>
            <person name="Rezende De Castro R."/>
            <person name="Schneider M.P."/>
            <person name="Vasconcelos V."/>
            <person name="Leao P.N."/>
        </authorList>
    </citation>
    <scope>NUCLEOTIDE SEQUENCE</scope>
    <source>
        <strain evidence="9">LEGE 12446</strain>
    </source>
</reference>
<dbReference type="Proteomes" id="UP000622533">
    <property type="component" value="Unassembled WGS sequence"/>
</dbReference>
<dbReference type="InterPro" id="IPR003661">
    <property type="entry name" value="HisK_dim/P_dom"/>
</dbReference>
<evidence type="ECO:0000256" key="2">
    <source>
        <dbReference type="ARBA" id="ARBA00012438"/>
    </source>
</evidence>
<evidence type="ECO:0000259" key="7">
    <source>
        <dbReference type="PROSITE" id="PS50109"/>
    </source>
</evidence>
<dbReference type="Gene3D" id="1.10.287.130">
    <property type="match status" value="1"/>
</dbReference>
<dbReference type="Pfam" id="PF02518">
    <property type="entry name" value="HATPase_c"/>
    <property type="match status" value="1"/>
</dbReference>
<dbReference type="GO" id="GO:0000155">
    <property type="term" value="F:phosphorelay sensor kinase activity"/>
    <property type="evidence" value="ECO:0007669"/>
    <property type="project" value="InterPro"/>
</dbReference>
<dbReference type="InterPro" id="IPR036890">
    <property type="entry name" value="HATPase_C_sf"/>
</dbReference>
<sequence length="368" mass="41878">MNTILIIEDEDNIRENLEEILQLSDFKTLIASNGRIGLEIAKTKLPDLIICDVMMPELDGYGVLSALRQNEVTANIPLIFVTAKADRSDFRQGMEIGADDYLTKPFTTEELLNAIATRLHKQSVAQRQSQAKLDELRMNIAHSLPHELNTPLNGIIGMSQLLVDNCRMMRESEEIEIAELIYTSANRLNRLTQRFLLYSNLELIIRDTEKIRELQEASDKCVVKTVISDICLQKAREFSRTKDLTLEITESIVQMPEDKFTIVIEELIENAFKFSLPGSRVRVTSNVDNSKFRLHIVDNGKGMTIEEIERIGAFIQFNRKLHEQQGSGLGLSIVQDIVKLYGGELIINSIPEQQTIVSFVLPYRTRQK</sequence>
<keyword evidence="4" id="KW-0808">Transferase</keyword>
<dbReference type="SMART" id="SM00387">
    <property type="entry name" value="HATPase_c"/>
    <property type="match status" value="1"/>
</dbReference>
<protein>
    <recommendedName>
        <fullName evidence="2">histidine kinase</fullName>
        <ecNumber evidence="2">2.7.13.3</ecNumber>
    </recommendedName>
</protein>
<evidence type="ECO:0000313" key="9">
    <source>
        <dbReference type="EMBL" id="MBE9021566.1"/>
    </source>
</evidence>
<feature type="modified residue" description="4-aspartylphosphate" evidence="6">
    <location>
        <position position="52"/>
    </location>
</feature>
<gene>
    <name evidence="9" type="ORF">IQ276_03545</name>
</gene>
<feature type="domain" description="Histidine kinase" evidence="7">
    <location>
        <begin position="143"/>
        <end position="365"/>
    </location>
</feature>
<accession>A0A8J6ZX04</accession>
<keyword evidence="3 6" id="KW-0597">Phosphoprotein</keyword>
<dbReference type="PRINTS" id="PR00344">
    <property type="entry name" value="BCTRLSENSOR"/>
</dbReference>
<dbReference type="CDD" id="cd00082">
    <property type="entry name" value="HisKA"/>
    <property type="match status" value="1"/>
</dbReference>
<dbReference type="SUPFAM" id="SSF55874">
    <property type="entry name" value="ATPase domain of HSP90 chaperone/DNA topoisomerase II/histidine kinase"/>
    <property type="match status" value="1"/>
</dbReference>
<evidence type="ECO:0000313" key="10">
    <source>
        <dbReference type="Proteomes" id="UP000622533"/>
    </source>
</evidence>
<dbReference type="InterPro" id="IPR005467">
    <property type="entry name" value="His_kinase_dom"/>
</dbReference>
<organism evidence="9 10">
    <name type="scientific">Desmonostoc muscorum LEGE 12446</name>
    <dbReference type="NCBI Taxonomy" id="1828758"/>
    <lineage>
        <taxon>Bacteria</taxon>
        <taxon>Bacillati</taxon>
        <taxon>Cyanobacteriota</taxon>
        <taxon>Cyanophyceae</taxon>
        <taxon>Nostocales</taxon>
        <taxon>Nostocaceae</taxon>
        <taxon>Desmonostoc</taxon>
    </lineage>
</organism>
<evidence type="ECO:0000256" key="5">
    <source>
        <dbReference type="ARBA" id="ARBA00023012"/>
    </source>
</evidence>
<keyword evidence="10" id="KW-1185">Reference proteome</keyword>
<dbReference type="PANTHER" id="PTHR43547">
    <property type="entry name" value="TWO-COMPONENT HISTIDINE KINASE"/>
    <property type="match status" value="1"/>
</dbReference>
<dbReference type="InterPro" id="IPR011006">
    <property type="entry name" value="CheY-like_superfamily"/>
</dbReference>
<proteinExistence type="predicted"/>
<dbReference type="EMBL" id="JADEXS010000028">
    <property type="protein sequence ID" value="MBE9021566.1"/>
    <property type="molecule type" value="Genomic_DNA"/>
</dbReference>